<dbReference type="Proteomes" id="UP000277204">
    <property type="component" value="Unassembled WGS sequence"/>
</dbReference>
<name>A0A183N9E3_9TREM</name>
<dbReference type="AlphaFoldDB" id="A0A183N9E3"/>
<organism evidence="1 2">
    <name type="scientific">Schistosoma margrebowiei</name>
    <dbReference type="NCBI Taxonomy" id="48269"/>
    <lineage>
        <taxon>Eukaryota</taxon>
        <taxon>Metazoa</taxon>
        <taxon>Spiralia</taxon>
        <taxon>Lophotrochozoa</taxon>
        <taxon>Platyhelminthes</taxon>
        <taxon>Trematoda</taxon>
        <taxon>Digenea</taxon>
        <taxon>Strigeidida</taxon>
        <taxon>Schistosomatoidea</taxon>
        <taxon>Schistosomatidae</taxon>
        <taxon>Schistosoma</taxon>
    </lineage>
</organism>
<dbReference type="EMBL" id="UZAI01020794">
    <property type="protein sequence ID" value="VDP53225.1"/>
    <property type="molecule type" value="Genomic_DNA"/>
</dbReference>
<sequence length="72" mass="7993">MPENYDINKTLDPGFVLLGTRQQGVPVDVRELMLPVGFDPVSPSFKIRSRPIPYDGASRGPEPLDTLKLMLP</sequence>
<accession>A0A183N9E3</accession>
<evidence type="ECO:0000313" key="1">
    <source>
        <dbReference type="EMBL" id="VDP53225.1"/>
    </source>
</evidence>
<keyword evidence="2" id="KW-1185">Reference proteome</keyword>
<evidence type="ECO:0000313" key="2">
    <source>
        <dbReference type="Proteomes" id="UP000277204"/>
    </source>
</evidence>
<proteinExistence type="predicted"/>
<gene>
    <name evidence="1" type="ORF">SMRZ_LOCUS24918</name>
</gene>
<reference evidence="1 2" key="1">
    <citation type="submission" date="2018-11" db="EMBL/GenBank/DDBJ databases">
        <authorList>
            <consortium name="Pathogen Informatics"/>
        </authorList>
    </citation>
    <scope>NUCLEOTIDE SEQUENCE [LARGE SCALE GENOMIC DNA]</scope>
    <source>
        <strain evidence="1 2">Zambia</strain>
    </source>
</reference>
<protein>
    <submittedName>
        <fullName evidence="1">Uncharacterized protein</fullName>
    </submittedName>
</protein>